<dbReference type="InterPro" id="IPR029058">
    <property type="entry name" value="AB_hydrolase_fold"/>
</dbReference>
<keyword evidence="1" id="KW-0812">Transmembrane</keyword>
<dbReference type="EnsemblMetazoa" id="RPRC000322-RA">
    <property type="protein sequence ID" value="RPRC000322-PA"/>
    <property type="gene ID" value="RPRC000322"/>
</dbReference>
<dbReference type="GO" id="GO:0004620">
    <property type="term" value="F:phospholipase activity"/>
    <property type="evidence" value="ECO:0007669"/>
    <property type="project" value="TreeGrafter"/>
</dbReference>
<accession>A0A4P6DEY9</accession>
<dbReference type="AlphaFoldDB" id="A0A4P6DEY9"/>
<dbReference type="GO" id="GO:0052651">
    <property type="term" value="P:monoacylglycerol catabolic process"/>
    <property type="evidence" value="ECO:0007669"/>
    <property type="project" value="TreeGrafter"/>
</dbReference>
<dbReference type="GO" id="GO:0012505">
    <property type="term" value="C:endomembrane system"/>
    <property type="evidence" value="ECO:0007669"/>
    <property type="project" value="TreeGrafter"/>
</dbReference>
<keyword evidence="1" id="KW-0472">Membrane</keyword>
<dbReference type="Gene3D" id="3.40.50.1820">
    <property type="entry name" value="alpha/beta hydrolase"/>
    <property type="match status" value="1"/>
</dbReference>
<evidence type="ECO:0000313" key="4">
    <source>
        <dbReference type="EMBL" id="MOY45211.1"/>
    </source>
</evidence>
<sequence length="526" mass="60416">MYKMEFFKCLHSPSLYMLLRNCWERYNPNDFERLGENCLFIIFLCSKVGLYTSPFIMYCLYRRGYLCLDGMMTLTKFSVSLGVILGTSYCLRSYGRCTNPRYKEFLTKLDEVKKLPSERTLKNIKNYDFEFESWPVEYEYSHSLAVPRRQNGASWRSTIASLIRSPCSVIGYVVLHTFGIRMLYPGSTSILNYILFNVLMDGRKTLIENMNGTRYKLKTKDGNYIDTMFVDRRPRPERVNQTTAKGNTLVICSEGNAGFYENGIMPTAIHADFSVLGWNHPGFGCSTGMPYIDQEQNAMETVMQFAIHKLGFQPNQIILYGWSIGGYSTTWAAKHYNDIKAVVLDATFDDVLPLALRQMPDVLEPLVKLTIRCYADLNVAANLAEYQGAVKMIRRTQDEVIATDPGDLASNRGNMLLAKLLRRRYPSVVTATTEHVLCDWLLTTAAEQASLIEEFNVNREECRRILAEYREQYGSKYPYSSLGEHLSNEQKIRLVLYLAEHYMMDYAANHVTPLPSRIFISVTEDL</sequence>
<dbReference type="EMBL" id="GHKJ01000181">
    <property type="protein sequence ID" value="MOY45211.1"/>
    <property type="molecule type" value="Transcribed_RNA"/>
</dbReference>
<evidence type="ECO:0000313" key="6">
    <source>
        <dbReference type="Proteomes" id="UP000015103"/>
    </source>
</evidence>
<dbReference type="InterPro" id="IPR000073">
    <property type="entry name" value="AB_hydrolase_1"/>
</dbReference>
<evidence type="ECO:0000313" key="5">
    <source>
        <dbReference type="EnsemblMetazoa" id="RPRC000322-PA"/>
    </source>
</evidence>
<dbReference type="RefSeq" id="XP_073974394.1">
    <property type="nucleotide sequence ID" value="XM_074118293.1"/>
</dbReference>
<dbReference type="GO" id="GO:0047372">
    <property type="term" value="F:monoacylglycerol lipase activity"/>
    <property type="evidence" value="ECO:0007669"/>
    <property type="project" value="TreeGrafter"/>
</dbReference>
<dbReference type="STRING" id="13249.T1H8I0"/>
<reference evidence="5" key="2">
    <citation type="submission" date="2015-05" db="UniProtKB">
        <authorList>
            <consortium name="EnsemblMetazoa"/>
        </authorList>
    </citation>
    <scope>IDENTIFICATION</scope>
</reference>
<dbReference type="PANTHER" id="PTHR12277">
    <property type="entry name" value="ALPHA/BETA HYDROLASE DOMAIN-CONTAINING PROTEIN"/>
    <property type="match status" value="1"/>
</dbReference>
<dbReference type="HOGENOM" id="CLU_040705_2_0_1"/>
<evidence type="ECO:0000259" key="2">
    <source>
        <dbReference type="Pfam" id="PF00561"/>
    </source>
</evidence>
<evidence type="ECO:0000256" key="1">
    <source>
        <dbReference type="SAM" id="Phobius"/>
    </source>
</evidence>
<dbReference type="Pfam" id="PF00561">
    <property type="entry name" value="Abhydrolase_1"/>
    <property type="match status" value="1"/>
</dbReference>
<name>A0A4P6DEY9_RHOPR</name>
<dbReference type="GO" id="GO:0006660">
    <property type="term" value="P:phosphatidylserine catabolic process"/>
    <property type="evidence" value="ECO:0007669"/>
    <property type="project" value="TreeGrafter"/>
</dbReference>
<proteinExistence type="predicted"/>
<dbReference type="PANTHER" id="PTHR12277:SF72">
    <property type="entry name" value="BAT5L PROTEIN"/>
    <property type="match status" value="1"/>
</dbReference>
<keyword evidence="4" id="KW-0378">Hydrolase</keyword>
<dbReference type="GeneID" id="141449154"/>
<feature type="domain" description="Phosphatidylserine Lipase ABHD16 N-terminal" evidence="3">
    <location>
        <begin position="4"/>
        <end position="130"/>
    </location>
</feature>
<feature type="transmembrane region" description="Helical" evidence="1">
    <location>
        <begin position="73"/>
        <end position="94"/>
    </location>
</feature>
<organism evidence="4">
    <name type="scientific">Rhodnius prolixus</name>
    <name type="common">Triatomid bug</name>
    <dbReference type="NCBI Taxonomy" id="13249"/>
    <lineage>
        <taxon>Eukaryota</taxon>
        <taxon>Metazoa</taxon>
        <taxon>Ecdysozoa</taxon>
        <taxon>Arthropoda</taxon>
        <taxon>Hexapoda</taxon>
        <taxon>Insecta</taxon>
        <taxon>Pterygota</taxon>
        <taxon>Neoptera</taxon>
        <taxon>Paraneoptera</taxon>
        <taxon>Hemiptera</taxon>
        <taxon>Heteroptera</taxon>
        <taxon>Panheteroptera</taxon>
        <taxon>Cimicomorpha</taxon>
        <taxon>Reduviidae</taxon>
        <taxon>Triatominae</taxon>
        <taxon>Rhodnius</taxon>
    </lineage>
</organism>
<feature type="domain" description="AB hydrolase-1" evidence="2">
    <location>
        <begin position="253"/>
        <end position="363"/>
    </location>
</feature>
<dbReference type="Proteomes" id="UP000015103">
    <property type="component" value="Unassembled WGS sequence"/>
</dbReference>
<keyword evidence="6" id="KW-1185">Reference proteome</keyword>
<dbReference type="EMBL" id="ACPB03000143">
    <property type="status" value="NOT_ANNOTATED_CDS"/>
    <property type="molecule type" value="Genomic_DNA"/>
</dbReference>
<reference evidence="6" key="1">
    <citation type="submission" date="2015-04" db="EMBL/GenBank/DDBJ databases">
        <authorList>
            <person name="Wilson R.K."/>
            <person name="Warren W."/>
            <person name="Dotson E."/>
            <person name="Oliveira P.L."/>
        </authorList>
    </citation>
    <scope>NUCLEOTIDE SEQUENCE</scope>
</reference>
<dbReference type="InterPro" id="IPR054518">
    <property type="entry name" value="ABHD16_N"/>
</dbReference>
<protein>
    <submittedName>
        <fullName evidence="4 5">Putative alpha/beta hydrolase bat5</fullName>
    </submittedName>
</protein>
<dbReference type="Pfam" id="PF22990">
    <property type="entry name" value="ABHD16_N"/>
    <property type="match status" value="1"/>
</dbReference>
<accession>T1H8I0</accession>
<dbReference type="SUPFAM" id="SSF53474">
    <property type="entry name" value="alpha/beta-Hydrolases"/>
    <property type="match status" value="1"/>
</dbReference>
<keyword evidence="1" id="KW-1133">Transmembrane helix</keyword>
<reference evidence="4" key="3">
    <citation type="submission" date="2019-04" db="EMBL/GenBank/DDBJ databases">
        <title>Analysis of the testis transcriptome of the Chagas disease vector Rhodnius prolixus.</title>
        <authorList>
            <person name="Cesar J."/>
            <person name="Ribeiro J.M."/>
            <person name="Pereira M.H."/>
            <person name="Araujo R.N."/>
            <person name="Gontijo N.F."/>
            <person name="Pessoa G."/>
            <person name="Sant'Anna M.V."/>
            <person name="Sorgine M.H."/>
            <person name="Majerowicz D."/>
            <person name="Carvalho A.B."/>
            <person name="Braz G."/>
            <person name="Mesquita R."/>
            <person name="Lagerblad P.O."/>
            <person name="Koerich L.B."/>
        </authorList>
    </citation>
    <scope>NUCLEOTIDE SEQUENCE</scope>
</reference>
<dbReference type="eggNOG" id="KOG1553">
    <property type="taxonomic scope" value="Eukaryota"/>
</dbReference>
<evidence type="ECO:0000259" key="3">
    <source>
        <dbReference type="Pfam" id="PF22990"/>
    </source>
</evidence>
<feature type="transmembrane region" description="Helical" evidence="1">
    <location>
        <begin position="39"/>
        <end position="61"/>
    </location>
</feature>
<dbReference type="VEuPathDB" id="VectorBase:RPRC000322"/>